<feature type="region of interest" description="Disordered" evidence="1">
    <location>
        <begin position="1"/>
        <end position="69"/>
    </location>
</feature>
<accession>A0A0R0C0K3</accession>
<dbReference type="STRING" id="266128.ABB25_06220"/>
<dbReference type="Proteomes" id="UP000051254">
    <property type="component" value="Unassembled WGS sequence"/>
</dbReference>
<organism evidence="2 3">
    <name type="scientific">Stenotrophomonas koreensis</name>
    <dbReference type="NCBI Taxonomy" id="266128"/>
    <lineage>
        <taxon>Bacteria</taxon>
        <taxon>Pseudomonadati</taxon>
        <taxon>Pseudomonadota</taxon>
        <taxon>Gammaproteobacteria</taxon>
        <taxon>Lysobacterales</taxon>
        <taxon>Lysobacteraceae</taxon>
        <taxon>Stenotrophomonas</taxon>
    </lineage>
</organism>
<gene>
    <name evidence="2" type="ORF">ABB25_06220</name>
</gene>
<evidence type="ECO:0000313" key="2">
    <source>
        <dbReference type="EMBL" id="KRG58472.1"/>
    </source>
</evidence>
<name>A0A0R0C0K3_9GAMM</name>
<comment type="caution">
    <text evidence="2">The sequence shown here is derived from an EMBL/GenBank/DDBJ whole genome shotgun (WGS) entry which is preliminary data.</text>
</comment>
<dbReference type="EMBL" id="LDJH01000010">
    <property type="protein sequence ID" value="KRG58472.1"/>
    <property type="molecule type" value="Genomic_DNA"/>
</dbReference>
<dbReference type="PATRIC" id="fig|266128.3.peg.108"/>
<evidence type="ECO:0000313" key="3">
    <source>
        <dbReference type="Proteomes" id="UP000051254"/>
    </source>
</evidence>
<sequence>MPRLPRRGLRHCRQGKAHNPQKEGSSRISVVNDARQLDRLAARLKRPARTPGRTPSVPGPLPPPPRGLE</sequence>
<evidence type="ECO:0000256" key="1">
    <source>
        <dbReference type="SAM" id="MobiDB-lite"/>
    </source>
</evidence>
<protein>
    <submittedName>
        <fullName evidence="2">Uncharacterized protein</fullName>
    </submittedName>
</protein>
<reference evidence="2 3" key="1">
    <citation type="submission" date="2015-05" db="EMBL/GenBank/DDBJ databases">
        <title>Genome sequencing and analysis of members of genus Stenotrophomonas.</title>
        <authorList>
            <person name="Patil P.P."/>
            <person name="Midha S."/>
            <person name="Patil P.B."/>
        </authorList>
    </citation>
    <scope>NUCLEOTIDE SEQUENCE [LARGE SCALE GENOMIC DNA]</scope>
    <source>
        <strain evidence="2 3">DSM 17805</strain>
    </source>
</reference>
<dbReference type="AlphaFoldDB" id="A0A0R0C0K3"/>
<proteinExistence type="predicted"/>
<feature type="compositionally biased region" description="Basic residues" evidence="1">
    <location>
        <begin position="1"/>
        <end position="16"/>
    </location>
</feature>
<keyword evidence="3" id="KW-1185">Reference proteome</keyword>
<feature type="compositionally biased region" description="Pro residues" evidence="1">
    <location>
        <begin position="57"/>
        <end position="69"/>
    </location>
</feature>